<dbReference type="PANTHER" id="PTHR45669">
    <property type="entry name" value="GLUTAREDOXIN DOMAIN-CONTAINING CYSTEINE-RICH PROTEIN CG12206-RELATED"/>
    <property type="match status" value="1"/>
</dbReference>
<reference evidence="1 2" key="1">
    <citation type="submission" date="2017-11" db="EMBL/GenBank/DDBJ databases">
        <title>De-novo sequencing of pomegranate (Punica granatum L.) genome.</title>
        <authorList>
            <person name="Akparov Z."/>
            <person name="Amiraslanov A."/>
            <person name="Hajiyeva S."/>
            <person name="Abbasov M."/>
            <person name="Kaur K."/>
            <person name="Hamwieh A."/>
            <person name="Solovyev V."/>
            <person name="Salamov A."/>
            <person name="Braich B."/>
            <person name="Kosarev P."/>
            <person name="Mahmoud A."/>
            <person name="Hajiyev E."/>
            <person name="Babayeva S."/>
            <person name="Izzatullayeva V."/>
            <person name="Mammadov A."/>
            <person name="Mammadov A."/>
            <person name="Sharifova S."/>
            <person name="Ojaghi J."/>
            <person name="Eynullazada K."/>
            <person name="Bayramov B."/>
            <person name="Abdulazimova A."/>
            <person name="Shahmuradov I."/>
        </authorList>
    </citation>
    <scope>NUCLEOTIDE SEQUENCE [LARGE SCALE GENOMIC DNA]</scope>
    <source>
        <strain evidence="2">cv. AG2017</strain>
        <tissue evidence="1">Leaf</tissue>
    </source>
</reference>
<accession>A0A2I0I3D8</accession>
<name>A0A2I0I3D8_PUNGR</name>
<dbReference type="InterPro" id="IPR036249">
    <property type="entry name" value="Thioredoxin-like_sf"/>
</dbReference>
<comment type="caution">
    <text evidence="1">The sequence shown here is derived from an EMBL/GenBank/DDBJ whole genome shotgun (WGS) entry which is preliminary data.</text>
</comment>
<dbReference type="PANTHER" id="PTHR45669:SF12">
    <property type="entry name" value="EMB|CAB85507.1"/>
    <property type="match status" value="1"/>
</dbReference>
<dbReference type="AlphaFoldDB" id="A0A2I0I3D8"/>
<sequence>MGCVSSKHVRKEIEREVAAAAHVTRHHVPNHVVSLTSSTYGALKLDAEEATAAAVIKDCLATAESNGDRTTGIASKRKSPPREEEQPPEVINAWELMEDLEEAVPASRSNRNSPKPRALSTPLKFLSNPIGSPKAGRRQSGGKENRGSFTGPKVVGPVKPEFTPRNASLKSHNSCKAAMGMRVPPVWTPKRNSFGSDNGLSSRRSLGPLFDPELVESYEKELSVNNHEEIQIKKMIIPSPKIRKLRNGSKDSSDSILSKFQKKCPSGGENSVVNYTTTLRGIRKTFEDCNIVRSVIESHLIQVSERDVSMDSGYKEELRGLMGTKQVRVPAVFVKGRMIGGAEEVVKLEEEGKLGIILDGIPRASISGCEGCGGVRFVMCMDCNGSCKVLDEDGKKVIKCGECNENGLIHCPLCC</sequence>
<dbReference type="EMBL" id="PGOL01004080">
    <property type="protein sequence ID" value="PKI38515.1"/>
    <property type="molecule type" value="Genomic_DNA"/>
</dbReference>
<protein>
    <submittedName>
        <fullName evidence="1">Uncharacterized protein</fullName>
    </submittedName>
</protein>
<keyword evidence="2" id="KW-1185">Reference proteome</keyword>
<dbReference type="Proteomes" id="UP000233551">
    <property type="component" value="Unassembled WGS sequence"/>
</dbReference>
<dbReference type="Gene3D" id="3.40.30.10">
    <property type="entry name" value="Glutaredoxin"/>
    <property type="match status" value="1"/>
</dbReference>
<dbReference type="SUPFAM" id="SSF52833">
    <property type="entry name" value="Thioredoxin-like"/>
    <property type="match status" value="1"/>
</dbReference>
<gene>
    <name evidence="1" type="ORF">CRG98_041080</name>
</gene>
<dbReference type="Pfam" id="PF00462">
    <property type="entry name" value="Glutaredoxin"/>
    <property type="match status" value="1"/>
</dbReference>
<dbReference type="STRING" id="22663.A0A2I0I3D8"/>
<dbReference type="PROSITE" id="PS51354">
    <property type="entry name" value="GLUTAREDOXIN_2"/>
    <property type="match status" value="1"/>
</dbReference>
<dbReference type="Pfam" id="PF23733">
    <property type="entry name" value="GRXCR1-2_C"/>
    <property type="match status" value="1"/>
</dbReference>
<evidence type="ECO:0000313" key="1">
    <source>
        <dbReference type="EMBL" id="PKI38515.1"/>
    </source>
</evidence>
<proteinExistence type="predicted"/>
<dbReference type="OrthoDB" id="423313at2759"/>
<dbReference type="GeneID" id="116208315"/>
<organism evidence="1 2">
    <name type="scientific">Punica granatum</name>
    <name type="common">Pomegranate</name>
    <dbReference type="NCBI Taxonomy" id="22663"/>
    <lineage>
        <taxon>Eukaryota</taxon>
        <taxon>Viridiplantae</taxon>
        <taxon>Streptophyta</taxon>
        <taxon>Embryophyta</taxon>
        <taxon>Tracheophyta</taxon>
        <taxon>Spermatophyta</taxon>
        <taxon>Magnoliopsida</taxon>
        <taxon>eudicotyledons</taxon>
        <taxon>Gunneridae</taxon>
        <taxon>Pentapetalae</taxon>
        <taxon>rosids</taxon>
        <taxon>malvids</taxon>
        <taxon>Myrtales</taxon>
        <taxon>Lythraceae</taxon>
        <taxon>Punica</taxon>
    </lineage>
</organism>
<dbReference type="CDD" id="cd03031">
    <property type="entry name" value="GRX_GRX_like"/>
    <property type="match status" value="1"/>
</dbReference>
<evidence type="ECO:0000313" key="2">
    <source>
        <dbReference type="Proteomes" id="UP000233551"/>
    </source>
</evidence>
<dbReference type="InterPro" id="IPR002109">
    <property type="entry name" value="Glutaredoxin"/>
</dbReference>